<accession>A0A166JRX6</accession>
<organism evidence="1 2">
    <name type="scientific">Athelia psychrophila</name>
    <dbReference type="NCBI Taxonomy" id="1759441"/>
    <lineage>
        <taxon>Eukaryota</taxon>
        <taxon>Fungi</taxon>
        <taxon>Dikarya</taxon>
        <taxon>Basidiomycota</taxon>
        <taxon>Agaricomycotina</taxon>
        <taxon>Agaricomycetes</taxon>
        <taxon>Agaricomycetidae</taxon>
        <taxon>Atheliales</taxon>
        <taxon>Atheliaceae</taxon>
        <taxon>Athelia</taxon>
    </lineage>
</organism>
<name>A0A166JRX6_9AGAM</name>
<dbReference type="AlphaFoldDB" id="A0A166JRX6"/>
<sequence>MGFVHYRLHPSASHYALWPHPIDRKTWFFSRLNLIASPISPYPFARSPTKFEECILFFADAHRFHRPGSRPATPAAYASLASVSGAPEVSAEAPAL</sequence>
<gene>
    <name evidence="1" type="ORF">FIBSPDRAFT_860828</name>
</gene>
<keyword evidence="2" id="KW-1185">Reference proteome</keyword>
<dbReference type="Proteomes" id="UP000076532">
    <property type="component" value="Unassembled WGS sequence"/>
</dbReference>
<protein>
    <submittedName>
        <fullName evidence="1">Uncharacterized protein</fullName>
    </submittedName>
</protein>
<reference evidence="1 2" key="1">
    <citation type="journal article" date="2016" name="Mol. Biol. Evol.">
        <title>Comparative Genomics of Early-Diverging Mushroom-Forming Fungi Provides Insights into the Origins of Lignocellulose Decay Capabilities.</title>
        <authorList>
            <person name="Nagy L.G."/>
            <person name="Riley R."/>
            <person name="Tritt A."/>
            <person name="Adam C."/>
            <person name="Daum C."/>
            <person name="Floudas D."/>
            <person name="Sun H."/>
            <person name="Yadav J.S."/>
            <person name="Pangilinan J."/>
            <person name="Larsson K.H."/>
            <person name="Matsuura K."/>
            <person name="Barry K."/>
            <person name="Labutti K."/>
            <person name="Kuo R."/>
            <person name="Ohm R.A."/>
            <person name="Bhattacharya S.S."/>
            <person name="Shirouzu T."/>
            <person name="Yoshinaga Y."/>
            <person name="Martin F.M."/>
            <person name="Grigoriev I.V."/>
            <person name="Hibbett D.S."/>
        </authorList>
    </citation>
    <scope>NUCLEOTIDE SEQUENCE [LARGE SCALE GENOMIC DNA]</scope>
    <source>
        <strain evidence="1 2">CBS 109695</strain>
    </source>
</reference>
<evidence type="ECO:0000313" key="2">
    <source>
        <dbReference type="Proteomes" id="UP000076532"/>
    </source>
</evidence>
<evidence type="ECO:0000313" key="1">
    <source>
        <dbReference type="EMBL" id="KZP21147.1"/>
    </source>
</evidence>
<dbReference type="OrthoDB" id="40579at2759"/>
<dbReference type="EMBL" id="KV417549">
    <property type="protein sequence ID" value="KZP21147.1"/>
    <property type="molecule type" value="Genomic_DNA"/>
</dbReference>
<proteinExistence type="predicted"/>